<accession>A0AA36MB36</accession>
<organism evidence="1 2">
    <name type="scientific">Cylicocyclus nassatus</name>
    <name type="common">Nematode worm</name>
    <dbReference type="NCBI Taxonomy" id="53992"/>
    <lineage>
        <taxon>Eukaryota</taxon>
        <taxon>Metazoa</taxon>
        <taxon>Ecdysozoa</taxon>
        <taxon>Nematoda</taxon>
        <taxon>Chromadorea</taxon>
        <taxon>Rhabditida</taxon>
        <taxon>Rhabditina</taxon>
        <taxon>Rhabditomorpha</taxon>
        <taxon>Strongyloidea</taxon>
        <taxon>Strongylidae</taxon>
        <taxon>Cylicocyclus</taxon>
    </lineage>
</organism>
<dbReference type="EMBL" id="CATQJL010000305">
    <property type="protein sequence ID" value="CAJ0603963.1"/>
    <property type="molecule type" value="Genomic_DNA"/>
</dbReference>
<dbReference type="Proteomes" id="UP001176961">
    <property type="component" value="Unassembled WGS sequence"/>
</dbReference>
<comment type="caution">
    <text evidence="1">The sequence shown here is derived from an EMBL/GenBank/DDBJ whole genome shotgun (WGS) entry which is preliminary data.</text>
</comment>
<gene>
    <name evidence="1" type="ORF">CYNAS_LOCUS15946</name>
</gene>
<dbReference type="AlphaFoldDB" id="A0AA36MB36"/>
<keyword evidence="2" id="KW-1185">Reference proteome</keyword>
<proteinExistence type="predicted"/>
<evidence type="ECO:0000313" key="2">
    <source>
        <dbReference type="Proteomes" id="UP001176961"/>
    </source>
</evidence>
<name>A0AA36MB36_CYLNA</name>
<protein>
    <submittedName>
        <fullName evidence="1">Uncharacterized protein</fullName>
    </submittedName>
</protein>
<reference evidence="1" key="1">
    <citation type="submission" date="2023-07" db="EMBL/GenBank/DDBJ databases">
        <authorList>
            <consortium name="CYATHOMIX"/>
        </authorList>
    </citation>
    <scope>NUCLEOTIDE SEQUENCE</scope>
    <source>
        <strain evidence="1">N/A</strain>
    </source>
</reference>
<evidence type="ECO:0000313" key="1">
    <source>
        <dbReference type="EMBL" id="CAJ0603963.1"/>
    </source>
</evidence>
<sequence>MPSQICCCSEANSPIILTTVGAKEFHLNKTLWLLLASSDLSARQCQSNLELLSLRNIEVRSLSNRLVIRLKIDHVHMMETKRTTTFS</sequence>